<dbReference type="InterPro" id="IPR036217">
    <property type="entry name" value="MethylDNA_cys_MeTrfase_DNAb"/>
</dbReference>
<keyword evidence="5" id="KW-0234">DNA repair</keyword>
<dbReference type="Proteomes" id="UP000231056">
    <property type="component" value="Unassembled WGS sequence"/>
</dbReference>
<dbReference type="AlphaFoldDB" id="A0A2M6IV68"/>
<evidence type="ECO:0000256" key="3">
    <source>
        <dbReference type="ARBA" id="ARBA00022679"/>
    </source>
</evidence>
<organism evidence="8 9">
    <name type="scientific">Candidatus Roizmanbacteria bacterium CG11_big_fil_rev_8_21_14_0_20_36_8</name>
    <dbReference type="NCBI Taxonomy" id="1974856"/>
    <lineage>
        <taxon>Bacteria</taxon>
        <taxon>Candidatus Roizmaniibacteriota</taxon>
    </lineage>
</organism>
<proteinExistence type="predicted"/>
<evidence type="ECO:0000256" key="4">
    <source>
        <dbReference type="ARBA" id="ARBA00022763"/>
    </source>
</evidence>
<dbReference type="GO" id="GO:0003908">
    <property type="term" value="F:methylated-DNA-[protein]-cysteine S-methyltransferase activity"/>
    <property type="evidence" value="ECO:0007669"/>
    <property type="project" value="UniProtKB-EC"/>
</dbReference>
<dbReference type="InterPro" id="IPR014048">
    <property type="entry name" value="MethylDNA_cys_MeTrfase_DNA-bd"/>
</dbReference>
<dbReference type="InterPro" id="IPR052520">
    <property type="entry name" value="ATL_DNA_repair"/>
</dbReference>
<feature type="domain" description="Methylated-DNA-[protein]-cysteine S-methyltransferase DNA binding" evidence="7">
    <location>
        <begin position="4"/>
        <end position="83"/>
    </location>
</feature>
<dbReference type="Gene3D" id="1.10.10.10">
    <property type="entry name" value="Winged helix-like DNA-binding domain superfamily/Winged helix DNA-binding domain"/>
    <property type="match status" value="1"/>
</dbReference>
<dbReference type="SUPFAM" id="SSF46767">
    <property type="entry name" value="Methylated DNA-protein cysteine methyltransferase, C-terminal domain"/>
    <property type="match status" value="1"/>
</dbReference>
<protein>
    <submittedName>
        <fullName evidence="8">Cysteine methyltransferase</fullName>
    </submittedName>
</protein>
<evidence type="ECO:0000259" key="7">
    <source>
        <dbReference type="Pfam" id="PF01035"/>
    </source>
</evidence>
<keyword evidence="4" id="KW-0227">DNA damage</keyword>
<dbReference type="Pfam" id="PF01035">
    <property type="entry name" value="DNA_binding_1"/>
    <property type="match status" value="1"/>
</dbReference>
<dbReference type="CDD" id="cd06445">
    <property type="entry name" value="ATase"/>
    <property type="match status" value="1"/>
</dbReference>
<evidence type="ECO:0000256" key="1">
    <source>
        <dbReference type="ARBA" id="ARBA00001286"/>
    </source>
</evidence>
<evidence type="ECO:0000256" key="6">
    <source>
        <dbReference type="ARBA" id="ARBA00049348"/>
    </source>
</evidence>
<reference evidence="8 9" key="1">
    <citation type="submission" date="2017-09" db="EMBL/GenBank/DDBJ databases">
        <title>Depth-based differentiation of microbial function through sediment-hosted aquifers and enrichment of novel symbionts in the deep terrestrial subsurface.</title>
        <authorList>
            <person name="Probst A.J."/>
            <person name="Ladd B."/>
            <person name="Jarett J.K."/>
            <person name="Geller-Mcgrath D.E."/>
            <person name="Sieber C.M."/>
            <person name="Emerson J.B."/>
            <person name="Anantharaman K."/>
            <person name="Thomas B.C."/>
            <person name="Malmstrom R."/>
            <person name="Stieglmeier M."/>
            <person name="Klingl A."/>
            <person name="Woyke T."/>
            <person name="Ryan C.M."/>
            <person name="Banfield J.F."/>
        </authorList>
    </citation>
    <scope>NUCLEOTIDE SEQUENCE [LARGE SCALE GENOMIC DNA]</scope>
    <source>
        <strain evidence="8">CG11_big_fil_rev_8_21_14_0_20_36_8</strain>
    </source>
</reference>
<dbReference type="InterPro" id="IPR036388">
    <property type="entry name" value="WH-like_DNA-bd_sf"/>
</dbReference>
<comment type="catalytic activity">
    <reaction evidence="1">
        <text>a 4-O-methyl-thymidine in DNA + L-cysteinyl-[protein] = a thymidine in DNA + S-methyl-L-cysteinyl-[protein]</text>
        <dbReference type="Rhea" id="RHEA:53428"/>
        <dbReference type="Rhea" id="RHEA-COMP:10131"/>
        <dbReference type="Rhea" id="RHEA-COMP:10132"/>
        <dbReference type="Rhea" id="RHEA-COMP:13555"/>
        <dbReference type="Rhea" id="RHEA-COMP:13556"/>
        <dbReference type="ChEBI" id="CHEBI:29950"/>
        <dbReference type="ChEBI" id="CHEBI:82612"/>
        <dbReference type="ChEBI" id="CHEBI:137386"/>
        <dbReference type="ChEBI" id="CHEBI:137387"/>
        <dbReference type="EC" id="2.1.1.63"/>
    </reaction>
</comment>
<comment type="catalytic activity">
    <reaction evidence="6">
        <text>a 6-O-methyl-2'-deoxyguanosine in DNA + L-cysteinyl-[protein] = S-methyl-L-cysteinyl-[protein] + a 2'-deoxyguanosine in DNA</text>
        <dbReference type="Rhea" id="RHEA:24000"/>
        <dbReference type="Rhea" id="RHEA-COMP:10131"/>
        <dbReference type="Rhea" id="RHEA-COMP:10132"/>
        <dbReference type="Rhea" id="RHEA-COMP:11367"/>
        <dbReference type="Rhea" id="RHEA-COMP:11368"/>
        <dbReference type="ChEBI" id="CHEBI:29950"/>
        <dbReference type="ChEBI" id="CHEBI:82612"/>
        <dbReference type="ChEBI" id="CHEBI:85445"/>
        <dbReference type="ChEBI" id="CHEBI:85448"/>
        <dbReference type="EC" id="2.1.1.63"/>
    </reaction>
</comment>
<dbReference type="PROSITE" id="PS00374">
    <property type="entry name" value="MGMT"/>
    <property type="match status" value="1"/>
</dbReference>
<evidence type="ECO:0000313" key="9">
    <source>
        <dbReference type="Proteomes" id="UP000231056"/>
    </source>
</evidence>
<accession>A0A2M6IV68</accession>
<dbReference type="PANTHER" id="PTHR42942:SF1">
    <property type="entry name" value="ALKYLTRANSFERASE-LIKE PROTEIN 1"/>
    <property type="match status" value="1"/>
</dbReference>
<dbReference type="PANTHER" id="PTHR42942">
    <property type="entry name" value="6-O-METHYLGUANINE DNA METHYLTRANSFERASE"/>
    <property type="match status" value="1"/>
</dbReference>
<evidence type="ECO:0000313" key="8">
    <source>
        <dbReference type="EMBL" id="PIQ73816.1"/>
    </source>
</evidence>
<dbReference type="InterPro" id="IPR001497">
    <property type="entry name" value="MethylDNA_cys_MeTrfase_AS"/>
</dbReference>
<keyword evidence="2 8" id="KW-0489">Methyltransferase</keyword>
<keyword evidence="3 8" id="KW-0808">Transferase</keyword>
<dbReference type="GO" id="GO:0006281">
    <property type="term" value="P:DNA repair"/>
    <property type="evidence" value="ECO:0007669"/>
    <property type="project" value="UniProtKB-KW"/>
</dbReference>
<dbReference type="NCBIfam" id="TIGR00589">
    <property type="entry name" value="ogt"/>
    <property type="match status" value="1"/>
</dbReference>
<sequence>MKLKNKVYEIVSKIPFGHVTTYGDIGRKIGSKGYRAIGQILHTNPTWPKVPCHRVVMKDGSVASNYGGGGPNIHKKRLTDEGVQFNGNKVNLEKHKIVVS</sequence>
<comment type="caution">
    <text evidence="8">The sequence shown here is derived from an EMBL/GenBank/DDBJ whole genome shotgun (WGS) entry which is preliminary data.</text>
</comment>
<dbReference type="EMBL" id="PCVM01000009">
    <property type="protein sequence ID" value="PIQ73816.1"/>
    <property type="molecule type" value="Genomic_DNA"/>
</dbReference>
<evidence type="ECO:0000256" key="2">
    <source>
        <dbReference type="ARBA" id="ARBA00022603"/>
    </source>
</evidence>
<evidence type="ECO:0000256" key="5">
    <source>
        <dbReference type="ARBA" id="ARBA00023204"/>
    </source>
</evidence>
<name>A0A2M6IV68_9BACT</name>
<dbReference type="GO" id="GO:0032259">
    <property type="term" value="P:methylation"/>
    <property type="evidence" value="ECO:0007669"/>
    <property type="project" value="UniProtKB-KW"/>
</dbReference>
<gene>
    <name evidence="8" type="ORF">COV58_00485</name>
</gene>